<dbReference type="PANTHER" id="PTHR45926">
    <property type="entry name" value="OSJNBA0053K19.4 PROTEIN"/>
    <property type="match status" value="1"/>
</dbReference>
<dbReference type="EMBL" id="DS113364">
    <property type="protein sequence ID" value="EAY09117.1"/>
    <property type="molecule type" value="Genomic_DNA"/>
</dbReference>
<dbReference type="CDD" id="cd04369">
    <property type="entry name" value="Bromodomain"/>
    <property type="match status" value="1"/>
</dbReference>
<dbReference type="GO" id="GO:0042393">
    <property type="term" value="F:histone binding"/>
    <property type="evidence" value="ECO:0000318"/>
    <property type="project" value="GO_Central"/>
</dbReference>
<name>A2EE05_TRIV3</name>
<dbReference type="PRINTS" id="PR00503">
    <property type="entry name" value="BROMODOMAIN"/>
</dbReference>
<dbReference type="SUPFAM" id="SSF47370">
    <property type="entry name" value="Bromodomain"/>
    <property type="match status" value="1"/>
</dbReference>
<dbReference type="InterPro" id="IPR001487">
    <property type="entry name" value="Bromodomain"/>
</dbReference>
<dbReference type="GO" id="GO:0006357">
    <property type="term" value="P:regulation of transcription by RNA polymerase II"/>
    <property type="evidence" value="ECO:0000318"/>
    <property type="project" value="GO_Central"/>
</dbReference>
<dbReference type="SMART" id="SM00297">
    <property type="entry name" value="BROMO"/>
    <property type="match status" value="1"/>
</dbReference>
<organism evidence="4 5">
    <name type="scientific">Trichomonas vaginalis (strain ATCC PRA-98 / G3)</name>
    <dbReference type="NCBI Taxonomy" id="412133"/>
    <lineage>
        <taxon>Eukaryota</taxon>
        <taxon>Metamonada</taxon>
        <taxon>Parabasalia</taxon>
        <taxon>Trichomonadida</taxon>
        <taxon>Trichomonadidae</taxon>
        <taxon>Trichomonas</taxon>
    </lineage>
</organism>
<dbReference type="InterPro" id="IPR036427">
    <property type="entry name" value="Bromodomain-like_sf"/>
</dbReference>
<keyword evidence="5" id="KW-1185">Reference proteome</keyword>
<reference evidence="4" key="1">
    <citation type="submission" date="2006-10" db="EMBL/GenBank/DDBJ databases">
        <authorList>
            <person name="Amadeo P."/>
            <person name="Zhao Q."/>
            <person name="Wortman J."/>
            <person name="Fraser-Liggett C."/>
            <person name="Carlton J."/>
        </authorList>
    </citation>
    <scope>NUCLEOTIDE SEQUENCE</scope>
    <source>
        <strain evidence="4">G3</strain>
    </source>
</reference>
<dbReference type="Gene3D" id="1.20.920.10">
    <property type="entry name" value="Bromodomain-like"/>
    <property type="match status" value="1"/>
</dbReference>
<accession>A2EE05</accession>
<feature type="domain" description="Bromo" evidence="3">
    <location>
        <begin position="35"/>
        <end position="86"/>
    </location>
</feature>
<dbReference type="KEGG" id="tva:4767033"/>
<dbReference type="VEuPathDB" id="TrichDB:TVAG_230770"/>
<protein>
    <submittedName>
        <fullName evidence="4">Bromodomain containing protein</fullName>
    </submittedName>
</protein>
<evidence type="ECO:0000256" key="2">
    <source>
        <dbReference type="PROSITE-ProRule" id="PRU00035"/>
    </source>
</evidence>
<dbReference type="RefSeq" id="XP_001321340.1">
    <property type="nucleotide sequence ID" value="XM_001321305.1"/>
</dbReference>
<dbReference type="GO" id="GO:0003682">
    <property type="term" value="F:chromatin binding"/>
    <property type="evidence" value="ECO:0000318"/>
    <property type="project" value="GO_Central"/>
</dbReference>
<dbReference type="GO" id="GO:0004674">
    <property type="term" value="F:protein serine/threonine kinase activity"/>
    <property type="evidence" value="ECO:0000318"/>
    <property type="project" value="GO_Central"/>
</dbReference>
<reference evidence="4" key="2">
    <citation type="journal article" date="2007" name="Science">
        <title>Draft genome sequence of the sexually transmitted pathogen Trichomonas vaginalis.</title>
        <authorList>
            <person name="Carlton J.M."/>
            <person name="Hirt R.P."/>
            <person name="Silva J.C."/>
            <person name="Delcher A.L."/>
            <person name="Schatz M."/>
            <person name="Zhao Q."/>
            <person name="Wortman J.R."/>
            <person name="Bidwell S.L."/>
            <person name="Alsmark U.C.M."/>
            <person name="Besteiro S."/>
            <person name="Sicheritz-Ponten T."/>
            <person name="Noel C.J."/>
            <person name="Dacks J.B."/>
            <person name="Foster P.G."/>
            <person name="Simillion C."/>
            <person name="Van de Peer Y."/>
            <person name="Miranda-Saavedra D."/>
            <person name="Barton G.J."/>
            <person name="Westrop G.D."/>
            <person name="Mueller S."/>
            <person name="Dessi D."/>
            <person name="Fiori P.L."/>
            <person name="Ren Q."/>
            <person name="Paulsen I."/>
            <person name="Zhang H."/>
            <person name="Bastida-Corcuera F.D."/>
            <person name="Simoes-Barbosa A."/>
            <person name="Brown M.T."/>
            <person name="Hayes R.D."/>
            <person name="Mukherjee M."/>
            <person name="Okumura C.Y."/>
            <person name="Schneider R."/>
            <person name="Smith A.J."/>
            <person name="Vanacova S."/>
            <person name="Villalvazo M."/>
            <person name="Haas B.J."/>
            <person name="Pertea M."/>
            <person name="Feldblyum T.V."/>
            <person name="Utterback T.R."/>
            <person name="Shu C.L."/>
            <person name="Osoegawa K."/>
            <person name="de Jong P.J."/>
            <person name="Hrdy I."/>
            <person name="Horvathova L."/>
            <person name="Zubacova Z."/>
            <person name="Dolezal P."/>
            <person name="Malik S.B."/>
            <person name="Logsdon J.M. Jr."/>
            <person name="Henze K."/>
            <person name="Gupta A."/>
            <person name="Wang C.C."/>
            <person name="Dunne R.L."/>
            <person name="Upcroft J.A."/>
            <person name="Upcroft P."/>
            <person name="White O."/>
            <person name="Salzberg S.L."/>
            <person name="Tang P."/>
            <person name="Chiu C.-H."/>
            <person name="Lee Y.-S."/>
            <person name="Embley T.M."/>
            <person name="Coombs G.H."/>
            <person name="Mottram J.C."/>
            <person name="Tachezy J."/>
            <person name="Fraser-Liggett C.M."/>
            <person name="Johnson P.J."/>
        </authorList>
    </citation>
    <scope>NUCLEOTIDE SEQUENCE [LARGE SCALE GENOMIC DNA]</scope>
    <source>
        <strain evidence="4">G3</strain>
    </source>
</reference>
<dbReference type="GO" id="GO:0005634">
    <property type="term" value="C:nucleus"/>
    <property type="evidence" value="ECO:0000318"/>
    <property type="project" value="GO_Central"/>
</dbReference>
<dbReference type="Proteomes" id="UP000001542">
    <property type="component" value="Unassembled WGS sequence"/>
</dbReference>
<evidence type="ECO:0000256" key="1">
    <source>
        <dbReference type="ARBA" id="ARBA00023117"/>
    </source>
</evidence>
<dbReference type="SMR" id="A2EE05"/>
<dbReference type="AlphaFoldDB" id="A2EE05"/>
<proteinExistence type="predicted"/>
<keyword evidence="1 2" id="KW-0103">Bromodomain</keyword>
<evidence type="ECO:0000313" key="5">
    <source>
        <dbReference type="Proteomes" id="UP000001542"/>
    </source>
</evidence>
<dbReference type="OrthoDB" id="1742084at2759"/>
<dbReference type="GO" id="GO:0000785">
    <property type="term" value="C:chromatin"/>
    <property type="evidence" value="ECO:0000318"/>
    <property type="project" value="GO_Central"/>
</dbReference>
<gene>
    <name evidence="4" type="ORF">TVAG_230770</name>
</gene>
<dbReference type="Pfam" id="PF00439">
    <property type="entry name" value="Bromodomain"/>
    <property type="match status" value="1"/>
</dbReference>
<evidence type="ECO:0000259" key="3">
    <source>
        <dbReference type="PROSITE" id="PS50014"/>
    </source>
</evidence>
<dbReference type="PROSITE" id="PS50014">
    <property type="entry name" value="BROMODOMAIN_2"/>
    <property type="match status" value="1"/>
</dbReference>
<dbReference type="VEuPathDB" id="TrichDB:TVAGG3_0890030"/>
<sequence>MQEEQQKELLQEMDTMMKDEMYVPFNDFLGYVSEEYHQKIARPIDLNTVKANLENRQYHRYIDWYHDMELVFKNTIEFYKNEQFSPYPPMATYLLSRLQEKFGQSTYSSINEWLTAISKQMNEISELLAKSPVPQGIDPMIPQIIKTTENKPEPNANEKAYMADHFNKVLDDPDIHRNVHYIIKTINPTMEITDKLVIENLNEHTLCALHLYMETVWKISANDSV</sequence>
<dbReference type="InParanoid" id="A2EE05"/>
<dbReference type="GO" id="GO:0006338">
    <property type="term" value="P:chromatin remodeling"/>
    <property type="evidence" value="ECO:0000318"/>
    <property type="project" value="GO_Central"/>
</dbReference>
<evidence type="ECO:0000313" key="4">
    <source>
        <dbReference type="EMBL" id="EAY09117.1"/>
    </source>
</evidence>